<reference evidence="3 4" key="1">
    <citation type="journal article" date="2020" name="Elife">
        <title>Loss of centromere function drives karyotype evolution in closely related Malassezia species.</title>
        <authorList>
            <person name="Sankaranarayanan S.R."/>
            <person name="Ianiri G."/>
            <person name="Coelho M.A."/>
            <person name="Reza M.H."/>
            <person name="Thimmappa B.C."/>
            <person name="Ganguly P."/>
            <person name="Vadnala R.N."/>
            <person name="Sun S."/>
            <person name="Siddharthan R."/>
            <person name="Tellgren-Roth C."/>
            <person name="Dawson T.L."/>
            <person name="Heitman J."/>
            <person name="Sanyal K."/>
        </authorList>
    </citation>
    <scope>NUCLEOTIDE SEQUENCE [LARGE SCALE GENOMIC DNA]</scope>
    <source>
        <strain evidence="3">CBS14141</strain>
    </source>
</reference>
<keyword evidence="4" id="KW-1185">Reference proteome</keyword>
<evidence type="ECO:0000256" key="2">
    <source>
        <dbReference type="SAM" id="MobiDB-lite"/>
    </source>
</evidence>
<evidence type="ECO:0000313" key="4">
    <source>
        <dbReference type="Proteomes" id="UP000818624"/>
    </source>
</evidence>
<feature type="region of interest" description="Disordered" evidence="2">
    <location>
        <begin position="29"/>
        <end position="199"/>
    </location>
</feature>
<feature type="compositionally biased region" description="Low complexity" evidence="2">
    <location>
        <begin position="322"/>
        <end position="333"/>
    </location>
</feature>
<feature type="region of interest" description="Disordered" evidence="2">
    <location>
        <begin position="519"/>
        <end position="600"/>
    </location>
</feature>
<feature type="compositionally biased region" description="Polar residues" evidence="2">
    <location>
        <begin position="294"/>
        <end position="304"/>
    </location>
</feature>
<name>A0ABY8EPH9_MALFU</name>
<feature type="compositionally biased region" description="Basic and acidic residues" evidence="2">
    <location>
        <begin position="579"/>
        <end position="591"/>
    </location>
</feature>
<evidence type="ECO:0008006" key="5">
    <source>
        <dbReference type="Google" id="ProtNLM"/>
    </source>
</evidence>
<feature type="region of interest" description="Disordered" evidence="2">
    <location>
        <begin position="453"/>
        <end position="504"/>
    </location>
</feature>
<dbReference type="EMBL" id="CP046235">
    <property type="protein sequence ID" value="WFD47485.1"/>
    <property type="molecule type" value="Genomic_DNA"/>
</dbReference>
<proteinExistence type="predicted"/>
<organism evidence="3 4">
    <name type="scientific">Malassezia furfur</name>
    <name type="common">Pityriasis versicolor infection agent</name>
    <name type="synonym">Pityrosporum furfur</name>
    <dbReference type="NCBI Taxonomy" id="55194"/>
    <lineage>
        <taxon>Eukaryota</taxon>
        <taxon>Fungi</taxon>
        <taxon>Dikarya</taxon>
        <taxon>Basidiomycota</taxon>
        <taxon>Ustilaginomycotina</taxon>
        <taxon>Malasseziomycetes</taxon>
        <taxon>Malasseziales</taxon>
        <taxon>Malasseziaceae</taxon>
        <taxon>Malassezia</taxon>
    </lineage>
</organism>
<feature type="coiled-coil region" evidence="1">
    <location>
        <begin position="236"/>
        <end position="263"/>
    </location>
</feature>
<accession>A0ABY8EPH9</accession>
<feature type="region of interest" description="Disordered" evidence="2">
    <location>
        <begin position="277"/>
        <end position="333"/>
    </location>
</feature>
<feature type="compositionally biased region" description="Polar residues" evidence="2">
    <location>
        <begin position="187"/>
        <end position="198"/>
    </location>
</feature>
<gene>
    <name evidence="3" type="ORF">GLX27_002137</name>
</gene>
<dbReference type="Proteomes" id="UP000818624">
    <property type="component" value="Chromosome 2"/>
</dbReference>
<feature type="compositionally biased region" description="Polar residues" evidence="2">
    <location>
        <begin position="88"/>
        <end position="99"/>
    </location>
</feature>
<sequence length="600" mass="63605">MVVSIEHHPSLPELVSAEFTEAHALMQEDTGGSTMTTSADAALARPAARGSSGDAHTARGPTTAPRLVMSGVEPLDPGADPLSHAAPSVSNKAGTSVTPISAEGMSTPGRPQARKMSLMLPSESHGNSPLKTLHMSRSMSSLATPTRSTDARRRRPRVSYVTSPPGKDLTASPQQTTPTPAMPKSGPASQPDATASTAGQGGAVDVDALLEACANYSRNNDPKRNGSLHADMLHAIAAKERLCLELREQLQNEEAHLKALQNAWQRLATRGGVKVVSSSIASPKHPELLRRRQSNILSPSSIQARRTEQSTPVAPVRPPSEARPSPSPSKLPELSWRMRLPHQLSSWVEHVTPTHEPSTAPAPQRTPAHDVAQWLSSREMESGRTPATPRVAADVLNQPQTAGSATLAERRMSSVLPNQAPELPPKESDGLGDKLLSGWNVLSKRLIETTSTLTDPQTWNEGLAGPPSSRGSLPRDYMSDAPDSNASDSMRPLSSLPTPMGAGASVLGMRSIMSQKRYADDEPLTKGPDAPPVPPKEHEPSSRRASRPLSHAADRPPYALGADEGGGDAGYAANLIDMDDTHTGGVRHIDDVGDTSIDDM</sequence>
<feature type="region of interest" description="Disordered" evidence="2">
    <location>
        <begin position="350"/>
        <end position="369"/>
    </location>
</feature>
<feature type="compositionally biased region" description="Polar residues" evidence="2">
    <location>
        <begin position="124"/>
        <end position="142"/>
    </location>
</feature>
<evidence type="ECO:0000313" key="3">
    <source>
        <dbReference type="EMBL" id="WFD47485.1"/>
    </source>
</evidence>
<keyword evidence="1" id="KW-0175">Coiled coil</keyword>
<evidence type="ECO:0000256" key="1">
    <source>
        <dbReference type="SAM" id="Coils"/>
    </source>
</evidence>
<feature type="compositionally biased region" description="Low complexity" evidence="2">
    <location>
        <begin position="39"/>
        <end position="48"/>
    </location>
</feature>
<protein>
    <recommendedName>
        <fullName evidence="5">DUF4048 domain-containing protein</fullName>
    </recommendedName>
</protein>
<feature type="region of interest" description="Disordered" evidence="2">
    <location>
        <begin position="409"/>
        <end position="431"/>
    </location>
</feature>